<keyword evidence="3" id="KW-1185">Reference proteome</keyword>
<evidence type="ECO:0000313" key="3">
    <source>
        <dbReference type="Proteomes" id="UP001556098"/>
    </source>
</evidence>
<evidence type="ECO:0000313" key="2">
    <source>
        <dbReference type="EMBL" id="MEW9920984.1"/>
    </source>
</evidence>
<comment type="caution">
    <text evidence="2">The sequence shown here is derived from an EMBL/GenBank/DDBJ whole genome shotgun (WGS) entry which is preliminary data.</text>
</comment>
<dbReference type="Proteomes" id="UP001556098">
    <property type="component" value="Unassembled WGS sequence"/>
</dbReference>
<gene>
    <name evidence="2" type="ORF">AB2B41_15330</name>
</gene>
<sequence length="368" mass="39948">MSLSRRKALSLIGGGTILAATASAAGFVTTRKPGRAIAPWELAGGYQDARMNALSFALLAPNPHNLQPWQVRLQGQNALSLFHDPSRRLPETDPFDRQIVIGLGCFLEQMTLAAGAAGHTVDLELFPDGEGGPVAHAVFREGAKGDPLAAHILDRRSCKEPFSDRPVPAALANELELIADIYTEAPLVAALRKLTFEAWMVEVLTPRTMQESVELMRMGKAEINANPDGIDLGGPFLESLMLAGVLTREAMGDPDSSGFRQGIDIYREMLNATPAYAVLTTAGNSRLDQIDAGRRWLRLNLTTTRMGLSLHPVSQALQEYPEMKNHYDAAHAMLASGGHTVQMLGRLGYGPQTPRTPRWPLEAKLTRA</sequence>
<dbReference type="Gene3D" id="3.40.109.10">
    <property type="entry name" value="NADH Oxidase"/>
    <property type="match status" value="1"/>
</dbReference>
<dbReference type="PROSITE" id="PS51318">
    <property type="entry name" value="TAT"/>
    <property type="match status" value="1"/>
</dbReference>
<dbReference type="InterPro" id="IPR000415">
    <property type="entry name" value="Nitroreductase-like"/>
</dbReference>
<proteinExistence type="predicted"/>
<dbReference type="InterPro" id="IPR006311">
    <property type="entry name" value="TAT_signal"/>
</dbReference>
<evidence type="ECO:0000256" key="1">
    <source>
        <dbReference type="SAM" id="SignalP"/>
    </source>
</evidence>
<dbReference type="SUPFAM" id="SSF55469">
    <property type="entry name" value="FMN-dependent nitroreductase-like"/>
    <property type="match status" value="1"/>
</dbReference>
<accession>A0ABV3RQ08</accession>
<feature type="signal peptide" evidence="1">
    <location>
        <begin position="1"/>
        <end position="24"/>
    </location>
</feature>
<protein>
    <submittedName>
        <fullName evidence="2">Twin-arginine translocation pathway signal protein</fullName>
    </submittedName>
</protein>
<name>A0ABV3RQ08_9RHOB</name>
<dbReference type="RefSeq" id="WP_367878687.1">
    <property type="nucleotide sequence ID" value="NZ_JBFNXX010000012.1"/>
</dbReference>
<reference evidence="2 3" key="1">
    <citation type="submission" date="2024-07" db="EMBL/GenBank/DDBJ databases">
        <title>Marimonas sp.nov., isolated from tidal-flat sediment.</title>
        <authorList>
            <person name="Jayan J.N."/>
            <person name="Lee S.S."/>
        </authorList>
    </citation>
    <scope>NUCLEOTIDE SEQUENCE [LARGE SCALE GENOMIC DNA]</scope>
    <source>
        <strain evidence="2 3">MJW-29</strain>
    </source>
</reference>
<dbReference type="NCBIfam" id="NF047509">
    <property type="entry name" value="Rv3131_FMN_oxido"/>
    <property type="match status" value="1"/>
</dbReference>
<feature type="chain" id="PRO_5046082976" evidence="1">
    <location>
        <begin position="25"/>
        <end position="368"/>
    </location>
</feature>
<dbReference type="EMBL" id="JBFNXX010000012">
    <property type="protein sequence ID" value="MEW9920984.1"/>
    <property type="molecule type" value="Genomic_DNA"/>
</dbReference>
<organism evidence="2 3">
    <name type="scientific">Sulfitobacter sediminis</name>
    <dbReference type="NCBI Taxonomy" id="3234186"/>
    <lineage>
        <taxon>Bacteria</taxon>
        <taxon>Pseudomonadati</taxon>
        <taxon>Pseudomonadota</taxon>
        <taxon>Alphaproteobacteria</taxon>
        <taxon>Rhodobacterales</taxon>
        <taxon>Roseobacteraceae</taxon>
        <taxon>Sulfitobacter</taxon>
    </lineage>
</organism>
<keyword evidence="1" id="KW-0732">Signal</keyword>